<feature type="transmembrane region" description="Helical" evidence="2">
    <location>
        <begin position="376"/>
        <end position="398"/>
    </location>
</feature>
<keyword evidence="4" id="KW-1185">Reference proteome</keyword>
<evidence type="ECO:0000256" key="1">
    <source>
        <dbReference type="SAM" id="MobiDB-lite"/>
    </source>
</evidence>
<reference evidence="3" key="1">
    <citation type="submission" date="2020-10" db="EMBL/GenBank/DDBJ databases">
        <authorList>
            <person name="Castelo-Branco R."/>
            <person name="Eusebio N."/>
            <person name="Adriana R."/>
            <person name="Vieira A."/>
            <person name="Brugerolle De Fraissinette N."/>
            <person name="Rezende De Castro R."/>
            <person name="Schneider M.P."/>
            <person name="Vasconcelos V."/>
            <person name="Leao P.N."/>
        </authorList>
    </citation>
    <scope>NUCLEOTIDE SEQUENCE</scope>
    <source>
        <strain evidence="3">LEGE 07310</strain>
    </source>
</reference>
<dbReference type="InterPro" id="IPR013783">
    <property type="entry name" value="Ig-like_fold"/>
</dbReference>
<dbReference type="AlphaFoldDB" id="A0A8J7DRK7"/>
<dbReference type="EMBL" id="JADEXG010000040">
    <property type="protein sequence ID" value="MBE9078769.1"/>
    <property type="molecule type" value="Genomic_DNA"/>
</dbReference>
<dbReference type="Gene3D" id="2.60.40.10">
    <property type="entry name" value="Immunoglobulins"/>
    <property type="match status" value="1"/>
</dbReference>
<dbReference type="RefSeq" id="WP_193908955.1">
    <property type="nucleotide sequence ID" value="NZ_JADEXG010000040.1"/>
</dbReference>
<keyword evidence="2" id="KW-1133">Transmembrane helix</keyword>
<evidence type="ECO:0008006" key="5">
    <source>
        <dbReference type="Google" id="ProtNLM"/>
    </source>
</evidence>
<sequence>ASLTHHDPPAAPLGIILSNAGETPVLPGERLDISLTVSNKGNQSAVIDVFLDELPAIIQAWCPTTQTRLALDPGQGEEVTFSFEVPPSAISGAYRYWLIVDAPNHYPDSPPQRYEQTLQVLPPTQDAVRVNDPTFAVEPATSSANPANTLPGNPLQFQVHVYNRADRVDRFRLQCPDLPEDWVTIHYPQGFQAPGLAVVEPFLDLNPGMEGVILLTVMPPLDALAKTVLATLQLKSENSPALKLLNALYIEIQPVYQLETRFRTLVSQVQHQPGLYSIQATNRGNTDRTLEFNILGLENSDLCSYSIQPPTLTLAPQQSLTSQVTVKPKHPWKRPLFGGGRVLNFEVTATDPEHKPLPEIPMPGLLMWDARPWWQILPAVLLLLGSFLGLLWLTWWFFIRPPAAASIVRFAPEDTTYSASQGDAVHLGFEIANPDRIQQLEIVGQSAEGELLSGPLKFDFSQGLPTELDPFCVEQRRRLTCRNVRTDAKRVGDYTFTLSLIPKPGRSATPAQATAVPVSIVPAPLPQILELAPAAARYAEAPPADGKQTHSKSESDPYVARLNWVIDHPKQLRGLRLIGRDATGAEAAPPILFDVEAGLPQELTEFCRLEARLVCRNVPTGLRRAGTYTFDLIAIPRGEQPEEPILATSEPVVIQPRSPRLLSFTLNGEPAQPNYLVPIDEGKPLTTLELAWEVENNPGTQVMLMPAPGDVATQGKLPLPLSPEPGETTVTLLVTNAAGEQLTRAININTYDPTPETPTVVVNTGDPAGDAAAAGAGADAGSPAAGATSSGNPVGAPVPVRPGEVSPQELPPQFE</sequence>
<keyword evidence="2" id="KW-0472">Membrane</keyword>
<feature type="region of interest" description="Disordered" evidence="1">
    <location>
        <begin position="764"/>
        <end position="815"/>
    </location>
</feature>
<dbReference type="Proteomes" id="UP000636505">
    <property type="component" value="Unassembled WGS sequence"/>
</dbReference>
<evidence type="ECO:0000256" key="2">
    <source>
        <dbReference type="SAM" id="Phobius"/>
    </source>
</evidence>
<gene>
    <name evidence="3" type="ORF">IQ241_15940</name>
</gene>
<proteinExistence type="predicted"/>
<evidence type="ECO:0000313" key="3">
    <source>
        <dbReference type="EMBL" id="MBE9078769.1"/>
    </source>
</evidence>
<protein>
    <recommendedName>
        <fullName evidence="5">DUF11 domain-containing protein</fullName>
    </recommendedName>
</protein>
<feature type="non-terminal residue" evidence="3">
    <location>
        <position position="1"/>
    </location>
</feature>
<organism evidence="3 4">
    <name type="scientific">Vasconcelosia minhoensis LEGE 07310</name>
    <dbReference type="NCBI Taxonomy" id="915328"/>
    <lineage>
        <taxon>Bacteria</taxon>
        <taxon>Bacillati</taxon>
        <taxon>Cyanobacteriota</taxon>
        <taxon>Cyanophyceae</taxon>
        <taxon>Nodosilineales</taxon>
        <taxon>Cymatolegaceae</taxon>
        <taxon>Vasconcelosia</taxon>
        <taxon>Vasconcelosia minhoensis</taxon>
    </lineage>
</organism>
<feature type="compositionally biased region" description="Low complexity" evidence="1">
    <location>
        <begin position="764"/>
        <end position="791"/>
    </location>
</feature>
<keyword evidence="2" id="KW-0812">Transmembrane</keyword>
<name>A0A8J7DRK7_9CYAN</name>
<accession>A0A8J7DRK7</accession>
<comment type="caution">
    <text evidence="3">The sequence shown here is derived from an EMBL/GenBank/DDBJ whole genome shotgun (WGS) entry which is preliminary data.</text>
</comment>
<evidence type="ECO:0000313" key="4">
    <source>
        <dbReference type="Proteomes" id="UP000636505"/>
    </source>
</evidence>